<proteinExistence type="predicted"/>
<dbReference type="Gene3D" id="3.30.70.1120">
    <property type="entry name" value="TT1725-like"/>
    <property type="match status" value="1"/>
</dbReference>
<dbReference type="PANTHER" id="PTHR36441">
    <property type="entry name" value="HYPOTHETICAL CYTOSOLIC PROTEIN"/>
    <property type="match status" value="1"/>
</dbReference>
<evidence type="ECO:0000313" key="1">
    <source>
        <dbReference type="EMBL" id="QAT43853.1"/>
    </source>
</evidence>
<dbReference type="InterPro" id="IPR036746">
    <property type="entry name" value="TT1725-like_sf"/>
</dbReference>
<gene>
    <name evidence="1" type="ORF">EQM06_11815</name>
</gene>
<dbReference type="OrthoDB" id="9809023at2"/>
<dbReference type="Pfam" id="PF04456">
    <property type="entry name" value="DUF503"/>
    <property type="match status" value="1"/>
</dbReference>
<dbReference type="Proteomes" id="UP000287601">
    <property type="component" value="Chromosome"/>
</dbReference>
<name>A0A410PY31_9FIRM</name>
<dbReference type="InterPro" id="IPR007546">
    <property type="entry name" value="DUF503"/>
</dbReference>
<accession>A0A410PY31</accession>
<dbReference type="KEGG" id="amij:EQM06_11815"/>
<dbReference type="SUPFAM" id="SSF103007">
    <property type="entry name" value="Hypothetical protein TT1725"/>
    <property type="match status" value="1"/>
</dbReference>
<evidence type="ECO:0000313" key="2">
    <source>
        <dbReference type="Proteomes" id="UP000287601"/>
    </source>
</evidence>
<dbReference type="EMBL" id="CP035281">
    <property type="protein sequence ID" value="QAT43853.1"/>
    <property type="molecule type" value="Genomic_DNA"/>
</dbReference>
<keyword evidence="2" id="KW-1185">Reference proteome</keyword>
<dbReference type="AlphaFoldDB" id="A0A410PY31"/>
<sequence>MIVGTMLIELHAPWVHSLKEKRMIVKSICGKAGNKFNISIAEVDKQDRHQAIVLGISCVTDEMAHANSILDNVLNFIEEHTEAEVISVYRELL</sequence>
<reference evidence="1 2" key="1">
    <citation type="submission" date="2019-01" db="EMBL/GenBank/DDBJ databases">
        <title>Draft genomes of a novel of Aminipila strains.</title>
        <authorList>
            <person name="Ma S."/>
        </authorList>
    </citation>
    <scope>NUCLEOTIDE SEQUENCE [LARGE SCALE GENOMIC DNA]</scope>
    <source>
        <strain evidence="2">JN-39</strain>
    </source>
</reference>
<organism evidence="1 2">
    <name type="scientific">Aminipila luticellarii</name>
    <dbReference type="NCBI Taxonomy" id="2507160"/>
    <lineage>
        <taxon>Bacteria</taxon>
        <taxon>Bacillati</taxon>
        <taxon>Bacillota</taxon>
        <taxon>Clostridia</taxon>
        <taxon>Peptostreptococcales</taxon>
        <taxon>Anaerovoracaceae</taxon>
        <taxon>Aminipila</taxon>
    </lineage>
</organism>
<dbReference type="PANTHER" id="PTHR36441:SF1">
    <property type="entry name" value="DUF503 DOMAIN-CONTAINING PROTEIN"/>
    <property type="match status" value="1"/>
</dbReference>
<protein>
    <submittedName>
        <fullName evidence="1">DUF503 domain-containing protein</fullName>
    </submittedName>
</protein>
<dbReference type="RefSeq" id="WP_128746561.1">
    <property type="nucleotide sequence ID" value="NZ_CP035281.1"/>
</dbReference>